<dbReference type="InterPro" id="IPR039482">
    <property type="entry name" value="NYAP_N"/>
</dbReference>
<dbReference type="EMBL" id="BAAFST010000001">
    <property type="protein sequence ID" value="GAB1285152.1"/>
    <property type="molecule type" value="Genomic_DNA"/>
</dbReference>
<keyword evidence="6" id="KW-1185">Reference proteome</keyword>
<feature type="compositionally biased region" description="Polar residues" evidence="2">
    <location>
        <begin position="206"/>
        <end position="216"/>
    </location>
</feature>
<feature type="region of interest" description="Disordered" evidence="2">
    <location>
        <begin position="69"/>
        <end position="94"/>
    </location>
</feature>
<dbReference type="Pfam" id="PF15439">
    <property type="entry name" value="NYAP_N"/>
    <property type="match status" value="1"/>
</dbReference>
<protein>
    <submittedName>
        <fullName evidence="5">Neuronal tyrosine-phosphorylated phosphoinositide-3-kinase adapter 2</fullName>
    </submittedName>
</protein>
<feature type="compositionally biased region" description="Low complexity" evidence="2">
    <location>
        <begin position="467"/>
        <end position="476"/>
    </location>
</feature>
<proteinExistence type="predicted"/>
<organism evidence="5 6">
    <name type="scientific">Apodemus speciosus</name>
    <name type="common">Large Japanese field mouse</name>
    <dbReference type="NCBI Taxonomy" id="105296"/>
    <lineage>
        <taxon>Eukaryota</taxon>
        <taxon>Metazoa</taxon>
        <taxon>Chordata</taxon>
        <taxon>Craniata</taxon>
        <taxon>Vertebrata</taxon>
        <taxon>Euteleostomi</taxon>
        <taxon>Mammalia</taxon>
        <taxon>Eutheria</taxon>
        <taxon>Euarchontoglires</taxon>
        <taxon>Glires</taxon>
        <taxon>Rodentia</taxon>
        <taxon>Myomorpha</taxon>
        <taxon>Muroidea</taxon>
        <taxon>Muridae</taxon>
        <taxon>Murinae</taxon>
        <taxon>Apodemus</taxon>
    </lineage>
</organism>
<feature type="compositionally biased region" description="Polar residues" evidence="2">
    <location>
        <begin position="496"/>
        <end position="514"/>
    </location>
</feature>
<feature type="region of interest" description="Disordered" evidence="2">
    <location>
        <begin position="106"/>
        <end position="250"/>
    </location>
</feature>
<feature type="compositionally biased region" description="Polar residues" evidence="2">
    <location>
        <begin position="120"/>
        <end position="130"/>
    </location>
</feature>
<feature type="domain" description="Neuronal tyrosine-phosphorylated phosphoinositide-3-kinase adapter C-terminal" evidence="4">
    <location>
        <begin position="472"/>
        <end position="615"/>
    </location>
</feature>
<name>A0ABQ0EDS1_APOSI</name>
<dbReference type="PANTHER" id="PTHR22633">
    <property type="entry name" value="NEURONAL TYROSINE-PHOSPHORYLATED PHOSPHOINOSITIDE-3-KINASE ADAPTER 2-RELATED"/>
    <property type="match status" value="1"/>
</dbReference>
<gene>
    <name evidence="5" type="ORF">APTSU1_000038200</name>
</gene>
<evidence type="ECO:0000256" key="1">
    <source>
        <dbReference type="ARBA" id="ARBA00022553"/>
    </source>
</evidence>
<dbReference type="Pfam" id="PF15452">
    <property type="entry name" value="NYAP_C"/>
    <property type="match status" value="1"/>
</dbReference>
<sequence>MSLKHLVSMIPSKMMSANPEEDPLDTFFQYIEDMGMKAYDGLVIQNASDIARENDRLRNETNLAYLKEKNEKRRRQEETIKRIGGEVGRGQDASYSGKHFRMGFMTMPAPQDRLPHPCSSGFTVRSQSLHSVGGTEEDSSCGSRRQPPPKPKRDPSTKLSTSSETVNSPAASKSGRPLERAEVSAKPRPHSDEYSKKIPPPKPKRNPNTQLSTSFDETYIKKHVPRRTSLPRDSSLSQVCSPAADPEEEEPVYIEMVGNILRDFRKEDDDQSEAVYEEMKYPIFDDLGHDSKCDFDHHSCSSQCATPTVPDLDFVKSSGPCTPKGLLCDIPPPFPNLLSHRPPLLVFPPAPVHCSPNSDESPLTPLEVTKLPVLENVSYMKQPPGTCPSSLPSHSSSHAKDQTGALGPAPGASILSSSPPPPSTLYRTQSPHGYPKSHSTSPSPVSMGRSLTPLSLKRPPPYDAVHSGSLSRSSPSVPHTTPRPVSQDGAKMVNAAVNTYSAAQSGSRSRTPTSPLEELTSLFTSGRSLLRKSSSGRRSKEPAEKSTEELKVRSHSTEPLPKLDSKERGHHGASSSREPVKAQEWDGTPGPPVVTSRMGRCSVSPTLLAGNHSSAVACMQWFHGDHTMLEMIEKKRCLCKEIKARQKTEKGLCKQDSMPILPSWKKTAGAKKYSPPPYSKQQTVFWDTAI</sequence>
<dbReference type="InterPro" id="IPR029353">
    <property type="entry name" value="NYAP_C"/>
</dbReference>
<dbReference type="PANTHER" id="PTHR22633:SF1">
    <property type="entry name" value="NEURONAL TYROSINE-PHOSPHORYLATED PHOSPHOINOSITIDE-3-KINASE ADAPTER 2"/>
    <property type="match status" value="1"/>
</dbReference>
<feature type="compositionally biased region" description="Basic and acidic residues" evidence="2">
    <location>
        <begin position="538"/>
        <end position="567"/>
    </location>
</feature>
<evidence type="ECO:0000259" key="3">
    <source>
        <dbReference type="Pfam" id="PF15439"/>
    </source>
</evidence>
<dbReference type="Proteomes" id="UP001623349">
    <property type="component" value="Unassembled WGS sequence"/>
</dbReference>
<evidence type="ECO:0000313" key="5">
    <source>
        <dbReference type="EMBL" id="GAB1285152.1"/>
    </source>
</evidence>
<evidence type="ECO:0000256" key="2">
    <source>
        <dbReference type="SAM" id="MobiDB-lite"/>
    </source>
</evidence>
<feature type="compositionally biased region" description="Basic and acidic residues" evidence="2">
    <location>
        <begin position="176"/>
        <end position="196"/>
    </location>
</feature>
<evidence type="ECO:0000313" key="6">
    <source>
        <dbReference type="Proteomes" id="UP001623349"/>
    </source>
</evidence>
<feature type="domain" description="Neuronal tyrosine-phosphorylated phosphoinositide-3-kinase adapter N-terminal" evidence="3">
    <location>
        <begin position="64"/>
        <end position="436"/>
    </location>
</feature>
<comment type="caution">
    <text evidence="5">The sequence shown here is derived from an EMBL/GenBank/DDBJ whole genome shotgun (WGS) entry which is preliminary data.</text>
</comment>
<feature type="compositionally biased region" description="Polar residues" evidence="2">
    <location>
        <begin position="159"/>
        <end position="171"/>
    </location>
</feature>
<feature type="compositionally biased region" description="Polar residues" evidence="2">
    <location>
        <begin position="231"/>
        <end position="240"/>
    </location>
</feature>
<keyword evidence="1" id="KW-0597">Phosphoprotein</keyword>
<reference evidence="5 6" key="1">
    <citation type="submission" date="2024-08" db="EMBL/GenBank/DDBJ databases">
        <title>The draft genome of Apodemus speciosus.</title>
        <authorList>
            <person name="Nabeshima K."/>
            <person name="Suzuki S."/>
            <person name="Onuma M."/>
        </authorList>
    </citation>
    <scope>NUCLEOTIDE SEQUENCE [LARGE SCALE GENOMIC DNA]</scope>
    <source>
        <strain evidence="5">IB14-021</strain>
    </source>
</reference>
<accession>A0ABQ0EDS1</accession>
<feature type="compositionally biased region" description="Polar residues" evidence="2">
    <location>
        <begin position="425"/>
        <end position="444"/>
    </location>
</feature>
<feature type="compositionally biased region" description="Basic and acidic residues" evidence="2">
    <location>
        <begin position="69"/>
        <end position="84"/>
    </location>
</feature>
<evidence type="ECO:0000259" key="4">
    <source>
        <dbReference type="Pfam" id="PF15452"/>
    </source>
</evidence>
<dbReference type="InterPro" id="IPR026722">
    <property type="entry name" value="NYAP1/NYAP2"/>
</dbReference>
<feature type="region of interest" description="Disordered" evidence="2">
    <location>
        <begin position="379"/>
        <end position="598"/>
    </location>
</feature>